<feature type="non-terminal residue" evidence="2">
    <location>
        <position position="192"/>
    </location>
</feature>
<feature type="domain" description="AB hydrolase-1" evidence="1">
    <location>
        <begin position="18"/>
        <end position="173"/>
    </location>
</feature>
<keyword evidence="3" id="KW-1185">Reference proteome</keyword>
<dbReference type="Proteomes" id="UP001221757">
    <property type="component" value="Unassembled WGS sequence"/>
</dbReference>
<dbReference type="Pfam" id="PF00561">
    <property type="entry name" value="Abhydrolase_1"/>
    <property type="match status" value="1"/>
</dbReference>
<dbReference type="Gene3D" id="3.40.50.1820">
    <property type="entry name" value="alpha/beta hydrolase"/>
    <property type="match status" value="1"/>
</dbReference>
<dbReference type="InterPro" id="IPR029058">
    <property type="entry name" value="AB_hydrolase_fold"/>
</dbReference>
<protein>
    <recommendedName>
        <fullName evidence="1">AB hydrolase-1 domain-containing protein</fullName>
    </recommendedName>
</protein>
<evidence type="ECO:0000313" key="2">
    <source>
        <dbReference type="EMBL" id="KAJ7672077.1"/>
    </source>
</evidence>
<reference evidence="2" key="1">
    <citation type="submission" date="2023-03" db="EMBL/GenBank/DDBJ databases">
        <title>Massive genome expansion in bonnet fungi (Mycena s.s.) driven by repeated elements and novel gene families across ecological guilds.</title>
        <authorList>
            <consortium name="Lawrence Berkeley National Laboratory"/>
            <person name="Harder C.B."/>
            <person name="Miyauchi S."/>
            <person name="Viragh M."/>
            <person name="Kuo A."/>
            <person name="Thoen E."/>
            <person name="Andreopoulos B."/>
            <person name="Lu D."/>
            <person name="Skrede I."/>
            <person name="Drula E."/>
            <person name="Henrissat B."/>
            <person name="Morin E."/>
            <person name="Kohler A."/>
            <person name="Barry K."/>
            <person name="LaButti K."/>
            <person name="Morin E."/>
            <person name="Salamov A."/>
            <person name="Lipzen A."/>
            <person name="Mereny Z."/>
            <person name="Hegedus B."/>
            <person name="Baldrian P."/>
            <person name="Stursova M."/>
            <person name="Weitz H."/>
            <person name="Taylor A."/>
            <person name="Grigoriev I.V."/>
            <person name="Nagy L.G."/>
            <person name="Martin F."/>
            <person name="Kauserud H."/>
        </authorList>
    </citation>
    <scope>NUCLEOTIDE SEQUENCE</scope>
    <source>
        <strain evidence="2">CBHHK067</strain>
    </source>
</reference>
<organism evidence="2 3">
    <name type="scientific">Mycena rosella</name>
    <name type="common">Pink bonnet</name>
    <name type="synonym">Agaricus rosellus</name>
    <dbReference type="NCBI Taxonomy" id="1033263"/>
    <lineage>
        <taxon>Eukaryota</taxon>
        <taxon>Fungi</taxon>
        <taxon>Dikarya</taxon>
        <taxon>Basidiomycota</taxon>
        <taxon>Agaricomycotina</taxon>
        <taxon>Agaricomycetes</taxon>
        <taxon>Agaricomycetidae</taxon>
        <taxon>Agaricales</taxon>
        <taxon>Marasmiineae</taxon>
        <taxon>Mycenaceae</taxon>
        <taxon>Mycena</taxon>
    </lineage>
</organism>
<sequence length="192" mass="20671">SSDETLIYAEAAGNPANPSVVFAHGFALSGIVFDRLFADARMLEKFYLVRYDVRGHGRSGKPATPEGYNPALYAANLRQSARPAISSDICVHISPIPVSGVVSIKFNGPLCVYTAPKTATPKLLGMLPRFESADAAAALFVEPENVPFAVKAAWMRSTVMQPLEITKAILVGHKANQAARNSSRPERRDSLS</sequence>
<accession>A0AAD7CZY2</accession>
<dbReference type="SUPFAM" id="SSF53474">
    <property type="entry name" value="alpha/beta-Hydrolases"/>
    <property type="match status" value="1"/>
</dbReference>
<dbReference type="InterPro" id="IPR000073">
    <property type="entry name" value="AB_hydrolase_1"/>
</dbReference>
<comment type="caution">
    <text evidence="2">The sequence shown here is derived from an EMBL/GenBank/DDBJ whole genome shotgun (WGS) entry which is preliminary data.</text>
</comment>
<proteinExistence type="predicted"/>
<evidence type="ECO:0000259" key="1">
    <source>
        <dbReference type="Pfam" id="PF00561"/>
    </source>
</evidence>
<name>A0AAD7CZY2_MYCRO</name>
<dbReference type="EMBL" id="JARKIE010000168">
    <property type="protein sequence ID" value="KAJ7672077.1"/>
    <property type="molecule type" value="Genomic_DNA"/>
</dbReference>
<dbReference type="AlphaFoldDB" id="A0AAD7CZY2"/>
<gene>
    <name evidence="2" type="ORF">B0H17DRAFT_1243789</name>
</gene>
<evidence type="ECO:0000313" key="3">
    <source>
        <dbReference type="Proteomes" id="UP001221757"/>
    </source>
</evidence>